<dbReference type="InterPro" id="IPR011009">
    <property type="entry name" value="Kinase-like_dom_sf"/>
</dbReference>
<accession>A0A9P1J220</accession>
<dbReference type="EMBL" id="CANHGI010000006">
    <property type="protein sequence ID" value="CAI5454847.1"/>
    <property type="molecule type" value="Genomic_DNA"/>
</dbReference>
<evidence type="ECO:0000313" key="12">
    <source>
        <dbReference type="Proteomes" id="UP001152747"/>
    </source>
</evidence>
<feature type="domain" description="Protein kinase" evidence="10">
    <location>
        <begin position="38"/>
        <end position="310"/>
    </location>
</feature>
<dbReference type="GO" id="GO:0004674">
    <property type="term" value="F:protein serine/threonine kinase activity"/>
    <property type="evidence" value="ECO:0007669"/>
    <property type="project" value="UniProtKB-KW"/>
</dbReference>
<dbReference type="Pfam" id="PF00069">
    <property type="entry name" value="Pkinase"/>
    <property type="match status" value="1"/>
</dbReference>
<keyword evidence="2 8" id="KW-0723">Serine/threonine-protein kinase</keyword>
<dbReference type="GO" id="GO:0030424">
    <property type="term" value="C:axon"/>
    <property type="evidence" value="ECO:0007669"/>
    <property type="project" value="TreeGrafter"/>
</dbReference>
<proteinExistence type="inferred from homology"/>
<evidence type="ECO:0000256" key="9">
    <source>
        <dbReference type="SAM" id="MobiDB-lite"/>
    </source>
</evidence>
<dbReference type="GO" id="GO:0005524">
    <property type="term" value="F:ATP binding"/>
    <property type="evidence" value="ECO:0007669"/>
    <property type="project" value="UniProtKB-UniRule"/>
</dbReference>
<comment type="similarity">
    <text evidence="1">Belongs to the protein kinase superfamily. CMGC Ser/Thr protein kinase family. GSK-3 subfamily.</text>
</comment>
<dbReference type="GO" id="GO:0030154">
    <property type="term" value="P:cell differentiation"/>
    <property type="evidence" value="ECO:0007669"/>
    <property type="project" value="TreeGrafter"/>
</dbReference>
<dbReference type="GO" id="GO:0005634">
    <property type="term" value="C:nucleus"/>
    <property type="evidence" value="ECO:0007669"/>
    <property type="project" value="TreeGrafter"/>
</dbReference>
<dbReference type="SMART" id="SM00220">
    <property type="entry name" value="S_TKc"/>
    <property type="match status" value="1"/>
</dbReference>
<dbReference type="InterPro" id="IPR017441">
    <property type="entry name" value="Protein_kinase_ATP_BS"/>
</dbReference>
<dbReference type="AlphaFoldDB" id="A0A9P1J220"/>
<evidence type="ECO:0000256" key="4">
    <source>
        <dbReference type="ARBA" id="ARBA00022741"/>
    </source>
</evidence>
<dbReference type="PROSITE" id="PS00107">
    <property type="entry name" value="PROTEIN_KINASE_ATP"/>
    <property type="match status" value="1"/>
</dbReference>
<dbReference type="InterPro" id="IPR008271">
    <property type="entry name" value="Ser/Thr_kinase_AS"/>
</dbReference>
<dbReference type="PROSITE" id="PS00108">
    <property type="entry name" value="PROTEIN_KINASE_ST"/>
    <property type="match status" value="1"/>
</dbReference>
<feature type="region of interest" description="Disordered" evidence="9">
    <location>
        <begin position="1"/>
        <end position="31"/>
    </location>
</feature>
<name>A0A9P1J220_9PELO</name>
<dbReference type="Gene3D" id="1.10.510.10">
    <property type="entry name" value="Transferase(Phosphotransferase) domain 1"/>
    <property type="match status" value="1"/>
</dbReference>
<feature type="compositionally biased region" description="Polar residues" evidence="9">
    <location>
        <begin position="8"/>
        <end position="26"/>
    </location>
</feature>
<evidence type="ECO:0000313" key="11">
    <source>
        <dbReference type="EMBL" id="CAI5454847.1"/>
    </source>
</evidence>
<dbReference type="PANTHER" id="PTHR24057">
    <property type="entry name" value="GLYCOGEN SYNTHASE KINASE-3 ALPHA"/>
    <property type="match status" value="1"/>
</dbReference>
<dbReference type="GO" id="GO:0005829">
    <property type="term" value="C:cytosol"/>
    <property type="evidence" value="ECO:0007669"/>
    <property type="project" value="TreeGrafter"/>
</dbReference>
<dbReference type="GO" id="GO:0032436">
    <property type="term" value="P:positive regulation of proteasomal ubiquitin-dependent protein catabolic process"/>
    <property type="evidence" value="ECO:0007669"/>
    <property type="project" value="TreeGrafter"/>
</dbReference>
<dbReference type="Gene3D" id="3.30.200.20">
    <property type="entry name" value="Phosphorylase Kinase, domain 1"/>
    <property type="match status" value="1"/>
</dbReference>
<dbReference type="InterPro" id="IPR000719">
    <property type="entry name" value="Prot_kinase_dom"/>
</dbReference>
<keyword evidence="6 7" id="KW-0067">ATP-binding</keyword>
<dbReference type="PROSITE" id="PS50011">
    <property type="entry name" value="PROTEIN_KINASE_DOM"/>
    <property type="match status" value="1"/>
</dbReference>
<keyword evidence="12" id="KW-1185">Reference proteome</keyword>
<feature type="binding site" evidence="7">
    <location>
        <position position="68"/>
    </location>
    <ligand>
        <name>ATP</name>
        <dbReference type="ChEBI" id="CHEBI:30616"/>
    </ligand>
</feature>
<dbReference type="GO" id="GO:0070507">
    <property type="term" value="P:regulation of microtubule cytoskeleton organization"/>
    <property type="evidence" value="ECO:0007669"/>
    <property type="project" value="TreeGrafter"/>
</dbReference>
<dbReference type="InterPro" id="IPR050591">
    <property type="entry name" value="GSK-3"/>
</dbReference>
<organism evidence="11 12">
    <name type="scientific">Caenorhabditis angaria</name>
    <dbReference type="NCBI Taxonomy" id="860376"/>
    <lineage>
        <taxon>Eukaryota</taxon>
        <taxon>Metazoa</taxon>
        <taxon>Ecdysozoa</taxon>
        <taxon>Nematoda</taxon>
        <taxon>Chromadorea</taxon>
        <taxon>Rhabditida</taxon>
        <taxon>Rhabditina</taxon>
        <taxon>Rhabditomorpha</taxon>
        <taxon>Rhabditoidea</taxon>
        <taxon>Rhabditidae</taxon>
        <taxon>Peloderinae</taxon>
        <taxon>Caenorhabditis</taxon>
    </lineage>
</organism>
<gene>
    <name evidence="11" type="ORF">CAMP_LOCUS17484</name>
</gene>
<evidence type="ECO:0000256" key="2">
    <source>
        <dbReference type="ARBA" id="ARBA00022527"/>
    </source>
</evidence>
<reference evidence="11" key="1">
    <citation type="submission" date="2022-11" db="EMBL/GenBank/DDBJ databases">
        <authorList>
            <person name="Kikuchi T."/>
        </authorList>
    </citation>
    <scope>NUCLEOTIDE SEQUENCE</scope>
    <source>
        <strain evidence="11">PS1010</strain>
    </source>
</reference>
<evidence type="ECO:0000259" key="10">
    <source>
        <dbReference type="PROSITE" id="PS50011"/>
    </source>
</evidence>
<keyword evidence="5" id="KW-0418">Kinase</keyword>
<dbReference type="FunFam" id="1.10.510.10:FF:000624">
    <property type="entry name" value="Mitogen-activated protein kinase"/>
    <property type="match status" value="1"/>
</dbReference>
<dbReference type="PANTHER" id="PTHR24057:SF20">
    <property type="entry name" value="PROTEIN KINASE DOMAIN-CONTAINING PROTEIN"/>
    <property type="match status" value="1"/>
</dbReference>
<evidence type="ECO:0000256" key="8">
    <source>
        <dbReference type="RuleBase" id="RU000304"/>
    </source>
</evidence>
<dbReference type="CDD" id="cd14137">
    <property type="entry name" value="STKc_GSK3"/>
    <property type="match status" value="1"/>
</dbReference>
<dbReference type="GO" id="GO:0007165">
    <property type="term" value="P:signal transduction"/>
    <property type="evidence" value="ECO:0007669"/>
    <property type="project" value="TreeGrafter"/>
</dbReference>
<dbReference type="InterPro" id="IPR039192">
    <property type="entry name" value="STKc_GSK3"/>
</dbReference>
<evidence type="ECO:0000256" key="5">
    <source>
        <dbReference type="ARBA" id="ARBA00022777"/>
    </source>
</evidence>
<evidence type="ECO:0000256" key="1">
    <source>
        <dbReference type="ARBA" id="ARBA00005527"/>
    </source>
</evidence>
<keyword evidence="4 7" id="KW-0547">Nucleotide-binding</keyword>
<protein>
    <recommendedName>
        <fullName evidence="10">Protein kinase domain-containing protein</fullName>
    </recommendedName>
</protein>
<dbReference type="Proteomes" id="UP001152747">
    <property type="component" value="Unassembled WGS sequence"/>
</dbReference>
<evidence type="ECO:0000256" key="7">
    <source>
        <dbReference type="PROSITE-ProRule" id="PRU10141"/>
    </source>
</evidence>
<sequence length="366" mass="41778">MIRRPTINRESGQAQSFHTVTAHQGTGSKGDRDVEVRFTEMHLIGSGTFGVVYMATLCENDETVAIKKVPLDDRFKNRELNVMREMDHPNITRLLYFYQSRHPEVYLNMVMEFMPSNLNQIHREYVHNNQLIPSIYVKLYGFQMLRGIGFLHLHNIVHRDIKPQNLLLCDFGSAKTLKEGEPNIAYICSRYYRAPELLFGSTTYGTPIDTWSCGTVIGEMMNNRAIFTADSSIDVLVRIIKCIGSPSKEEMANLNCRYSNIPLTNHTGTGFQKIITKKLSTPALEILTKLLRMDPTTRTSPYAALALPFFNDLRRPDTILPSGNPLPQLFDWLEKEFIVNSELIRDIFPQQRKSSTSTVLLPSLTL</sequence>
<evidence type="ECO:0000256" key="3">
    <source>
        <dbReference type="ARBA" id="ARBA00022679"/>
    </source>
</evidence>
<comment type="caution">
    <text evidence="11">The sequence shown here is derived from an EMBL/GenBank/DDBJ whole genome shotgun (WGS) entry which is preliminary data.</text>
</comment>
<dbReference type="GO" id="GO:0090090">
    <property type="term" value="P:negative regulation of canonical Wnt signaling pathway"/>
    <property type="evidence" value="ECO:0007669"/>
    <property type="project" value="TreeGrafter"/>
</dbReference>
<dbReference type="OrthoDB" id="272141at2759"/>
<keyword evidence="3" id="KW-0808">Transferase</keyword>
<dbReference type="SUPFAM" id="SSF56112">
    <property type="entry name" value="Protein kinase-like (PK-like)"/>
    <property type="match status" value="1"/>
</dbReference>
<evidence type="ECO:0000256" key="6">
    <source>
        <dbReference type="ARBA" id="ARBA00022840"/>
    </source>
</evidence>